<dbReference type="Proteomes" id="UP000245166">
    <property type="component" value="Unassembled WGS sequence"/>
</dbReference>
<reference evidence="2 3" key="1">
    <citation type="submission" date="2018-03" db="EMBL/GenBank/DDBJ databases">
        <title>Genome assembly of novel Miniimonas species PCH200.</title>
        <authorList>
            <person name="Thakur V."/>
            <person name="Kumar V."/>
            <person name="Singh D."/>
        </authorList>
    </citation>
    <scope>NUCLEOTIDE SEQUENCE [LARGE SCALE GENOMIC DNA]</scope>
    <source>
        <strain evidence="2 3">PCH200</strain>
    </source>
</reference>
<keyword evidence="3" id="KW-1185">Reference proteome</keyword>
<name>A0A2U1ZU83_9MICO</name>
<evidence type="ECO:0000313" key="2">
    <source>
        <dbReference type="EMBL" id="PWD50521.1"/>
    </source>
</evidence>
<dbReference type="PANTHER" id="PTHR40765:SF2">
    <property type="entry name" value="ESX-2 SECRETION SYSTEM ATPASE ECCB2"/>
    <property type="match status" value="1"/>
</dbReference>
<protein>
    <recommendedName>
        <fullName evidence="4">Type VII secretion protein EccB</fullName>
    </recommendedName>
</protein>
<dbReference type="GO" id="GO:0005576">
    <property type="term" value="C:extracellular region"/>
    <property type="evidence" value="ECO:0007669"/>
    <property type="project" value="TreeGrafter"/>
</dbReference>
<comment type="caution">
    <text evidence="2">The sequence shown here is derived from an EMBL/GenBank/DDBJ whole genome shotgun (WGS) entry which is preliminary data.</text>
</comment>
<gene>
    <name evidence="2" type="ORF">C8046_07530</name>
</gene>
<dbReference type="InterPro" id="IPR044857">
    <property type="entry name" value="T7SS_EccB_R1"/>
</dbReference>
<feature type="compositionally biased region" description="Polar residues" evidence="1">
    <location>
        <begin position="178"/>
        <end position="189"/>
    </location>
</feature>
<dbReference type="InterPro" id="IPR007795">
    <property type="entry name" value="T7SS_EccB"/>
</dbReference>
<dbReference type="AlphaFoldDB" id="A0A2U1ZU83"/>
<sequence length="204" mass="20845">MRGVVAGIVLAVLVVVGGLGSGLLNRGLPRGWENGQILVVRDNAARYVTDDGRLVPVTNMASARLLVEPDAAIHSVADSLLADKERLPRAGITGAPDFLPEPGRLVVDGWLACPAEDGATSTTLPAGEADEAGGSDAEADAAPAGVASALVTVGRPFTWCRARRPTSCPTPRAPPVSSAPSTSRPTTWSPRGPTGSRCSAPAPR</sequence>
<dbReference type="PANTHER" id="PTHR40765">
    <property type="entry name" value="ESX-2 SECRETION SYSTEM ATPASE ECCB2"/>
    <property type="match status" value="1"/>
</dbReference>
<organism evidence="2 3">
    <name type="scientific">Serinibacter arcticus</name>
    <dbReference type="NCBI Taxonomy" id="1655435"/>
    <lineage>
        <taxon>Bacteria</taxon>
        <taxon>Bacillati</taxon>
        <taxon>Actinomycetota</taxon>
        <taxon>Actinomycetes</taxon>
        <taxon>Micrococcales</taxon>
        <taxon>Beutenbergiaceae</taxon>
        <taxon>Serinibacter</taxon>
    </lineage>
</organism>
<feature type="compositionally biased region" description="Acidic residues" evidence="1">
    <location>
        <begin position="128"/>
        <end position="139"/>
    </location>
</feature>
<evidence type="ECO:0000313" key="3">
    <source>
        <dbReference type="Proteomes" id="UP000245166"/>
    </source>
</evidence>
<evidence type="ECO:0008006" key="4">
    <source>
        <dbReference type="Google" id="ProtNLM"/>
    </source>
</evidence>
<evidence type="ECO:0000256" key="1">
    <source>
        <dbReference type="SAM" id="MobiDB-lite"/>
    </source>
</evidence>
<dbReference type="Gene3D" id="3.30.2390.20">
    <property type="entry name" value="Type VII secretion system EccB, repeat 1 domain"/>
    <property type="match status" value="1"/>
</dbReference>
<dbReference type="OrthoDB" id="3847604at2"/>
<proteinExistence type="predicted"/>
<feature type="region of interest" description="Disordered" evidence="1">
    <location>
        <begin position="163"/>
        <end position="204"/>
    </location>
</feature>
<dbReference type="Pfam" id="PF05108">
    <property type="entry name" value="T7SS_ESX1_EccB"/>
    <property type="match status" value="1"/>
</dbReference>
<dbReference type="EMBL" id="PYHR01000002">
    <property type="protein sequence ID" value="PWD50521.1"/>
    <property type="molecule type" value="Genomic_DNA"/>
</dbReference>
<accession>A0A2U1ZU83</accession>
<feature type="region of interest" description="Disordered" evidence="1">
    <location>
        <begin position="118"/>
        <end position="141"/>
    </location>
</feature>